<keyword evidence="3" id="KW-1185">Reference proteome</keyword>
<name>A0A167T6Z4_9AGAM</name>
<evidence type="ECO:0000313" key="3">
    <source>
        <dbReference type="Proteomes" id="UP000076532"/>
    </source>
</evidence>
<dbReference type="Pfam" id="PF20722">
    <property type="entry name" value="DUF6830"/>
    <property type="match status" value="1"/>
</dbReference>
<dbReference type="AlphaFoldDB" id="A0A167T6Z4"/>
<dbReference type="OrthoDB" id="2669531at2759"/>
<gene>
    <name evidence="2" type="ORF">FIBSPDRAFT_905675</name>
</gene>
<dbReference type="EMBL" id="KV418412">
    <property type="protein sequence ID" value="KZP02627.1"/>
    <property type="molecule type" value="Genomic_DNA"/>
</dbReference>
<reference evidence="2 3" key="1">
    <citation type="journal article" date="2016" name="Mol. Biol. Evol.">
        <title>Comparative Genomics of Early-Diverging Mushroom-Forming Fungi Provides Insights into the Origins of Lignocellulose Decay Capabilities.</title>
        <authorList>
            <person name="Nagy L.G."/>
            <person name="Riley R."/>
            <person name="Tritt A."/>
            <person name="Adam C."/>
            <person name="Daum C."/>
            <person name="Floudas D."/>
            <person name="Sun H."/>
            <person name="Yadav J.S."/>
            <person name="Pangilinan J."/>
            <person name="Larsson K.H."/>
            <person name="Matsuura K."/>
            <person name="Barry K."/>
            <person name="Labutti K."/>
            <person name="Kuo R."/>
            <person name="Ohm R.A."/>
            <person name="Bhattacharya S.S."/>
            <person name="Shirouzu T."/>
            <person name="Yoshinaga Y."/>
            <person name="Martin F.M."/>
            <person name="Grigoriev I.V."/>
            <person name="Hibbett D.S."/>
        </authorList>
    </citation>
    <scope>NUCLEOTIDE SEQUENCE [LARGE SCALE GENOMIC DNA]</scope>
    <source>
        <strain evidence="2 3">CBS 109695</strain>
    </source>
</reference>
<dbReference type="Proteomes" id="UP000076532">
    <property type="component" value="Unassembled WGS sequence"/>
</dbReference>
<dbReference type="InterPro" id="IPR049233">
    <property type="entry name" value="DUF6830"/>
</dbReference>
<protein>
    <recommendedName>
        <fullName evidence="1">DUF6830 domain-containing protein</fullName>
    </recommendedName>
</protein>
<evidence type="ECO:0000259" key="1">
    <source>
        <dbReference type="Pfam" id="PF20722"/>
    </source>
</evidence>
<evidence type="ECO:0000313" key="2">
    <source>
        <dbReference type="EMBL" id="KZP02627.1"/>
    </source>
</evidence>
<sequence>MSHYQLFDHSNLTQSAGICPNPSCLMAFPDIGSHLSDPQTPCEQWALANLEATHQDLDGEAFREDGELPTLISAAQGAEGDGEDFLRDSAPAPLEITNEVPPQVSLNGLRKFLHPNVSIAHGPPKLNNLQQIDYFDEHAALRQSTDNIFYPFSSSRDWQLGRWLTESSLSQNQINNFLKLDRIREQPPSFSSATVLRDRIERLPNIPEWFSRVIEIPGYRTKEPMVLYYRDGLRVMEHLFANPVFANSMDFTPYQLRDEANMPVVGEFMSGQFAWEYQSRKPDGSTLVGVILASDKTPLTVGTGNREMHPVLISCANISAGVRMKATSHSFVSLAYLPIPKFLDVGSDLQATLSMRVYHLCFDIFTSSLKRAERVGHLMPDGSGTVRFCFTPLVSHIMDLAEQRQAAIVLTNQSPTSTASYHLFGDAAQCPPRTRQHTLNLINQACLRADPNDLEAYTREAGRLGLLGVHEPYWRDWGQAEPSLFLTPDALHAWHKFFFDHVITWVINMISGDELDRRLQALPINVGVRHWKHGVSKLKQVTGREHRDLEKLIVPVIAGAVSADVLCSIRALVEFIFHVQGLLIYDDHKHTIDQALLEFHNYKNEIIKAGGRHGKRGAILHFKIPKLEGMGRVTYNTAYMGAPYQYTSDITERCHITHVKQPYRQSNRRNFSEQIARFMDRLEKVAQFDLYTRLKRHGVSLLNVMVEEASEVANHYPEATWLSHVLPQDEHQVHGAASRPSLFQKTRSRLSDDQSTAFLVACKPHHTSSWISQASTQFKVPELRAALVDYFDRDHSRLSSYHLAFEKIHIWNSLRIQQRSSQDRTILLPVRTLQALPPSAELPTGRCNTVLITDNISGSPTRDSDGQRYSIGQVRMIFAADFGCQSGPPQTLCYVELLEFSREPQHRLDDDPEIAITAPDIDMFVVKRRYRDDGLRMANIIPVEDIREIVELVPIFGAKIADGINCDNSLELNEFYLNHFANKETFHSILSYQ</sequence>
<proteinExistence type="predicted"/>
<dbReference type="InterPro" id="IPR041078">
    <property type="entry name" value="Plavaka"/>
</dbReference>
<organism evidence="2 3">
    <name type="scientific">Athelia psychrophila</name>
    <dbReference type="NCBI Taxonomy" id="1759441"/>
    <lineage>
        <taxon>Eukaryota</taxon>
        <taxon>Fungi</taxon>
        <taxon>Dikarya</taxon>
        <taxon>Basidiomycota</taxon>
        <taxon>Agaricomycotina</taxon>
        <taxon>Agaricomycetes</taxon>
        <taxon>Agaricomycetidae</taxon>
        <taxon>Atheliales</taxon>
        <taxon>Atheliaceae</taxon>
        <taxon>Athelia</taxon>
    </lineage>
</organism>
<feature type="domain" description="DUF6830" evidence="1">
    <location>
        <begin position="752"/>
        <end position="853"/>
    </location>
</feature>
<accession>A0A167T6Z4</accession>
<dbReference type="Pfam" id="PF18759">
    <property type="entry name" value="Plavaka"/>
    <property type="match status" value="1"/>
</dbReference>